<evidence type="ECO:0000313" key="9">
    <source>
        <dbReference type="Proteomes" id="UP000887013"/>
    </source>
</evidence>
<dbReference type="OrthoDB" id="10255570at2759"/>
<dbReference type="Proteomes" id="UP000887013">
    <property type="component" value="Unassembled WGS sequence"/>
</dbReference>
<dbReference type="GO" id="GO:0012505">
    <property type="term" value="C:endomembrane system"/>
    <property type="evidence" value="ECO:0007669"/>
    <property type="project" value="UniProtKB-SubCell"/>
</dbReference>
<reference evidence="8" key="1">
    <citation type="submission" date="2020-08" db="EMBL/GenBank/DDBJ databases">
        <title>Multicomponent nature underlies the extraordinary mechanical properties of spider dragline silk.</title>
        <authorList>
            <person name="Kono N."/>
            <person name="Nakamura H."/>
            <person name="Mori M."/>
            <person name="Yoshida Y."/>
            <person name="Ohtoshi R."/>
            <person name="Malay A.D."/>
            <person name="Moran D.A.P."/>
            <person name="Tomita M."/>
            <person name="Numata K."/>
            <person name="Arakawa K."/>
        </authorList>
    </citation>
    <scope>NUCLEOTIDE SEQUENCE</scope>
</reference>
<evidence type="ECO:0000259" key="7">
    <source>
        <dbReference type="SMART" id="SM00563"/>
    </source>
</evidence>
<dbReference type="GO" id="GO:0019432">
    <property type="term" value="P:triglyceride biosynthetic process"/>
    <property type="evidence" value="ECO:0007669"/>
    <property type="project" value="TreeGrafter"/>
</dbReference>
<comment type="caution">
    <text evidence="8">The sequence shown here is derived from an EMBL/GenBank/DDBJ whole genome shotgun (WGS) entry which is preliminary data.</text>
</comment>
<dbReference type="InterPro" id="IPR002123">
    <property type="entry name" value="Plipid/glycerol_acylTrfase"/>
</dbReference>
<comment type="similarity">
    <text evidence="2 6">Belongs to the GPAT/DAPAT family.</text>
</comment>
<dbReference type="GO" id="GO:0008611">
    <property type="term" value="P:ether lipid biosynthetic process"/>
    <property type="evidence" value="ECO:0007669"/>
    <property type="project" value="TreeGrafter"/>
</dbReference>
<evidence type="ECO:0000256" key="1">
    <source>
        <dbReference type="ARBA" id="ARBA00004184"/>
    </source>
</evidence>
<dbReference type="GO" id="GO:0005778">
    <property type="term" value="C:peroxisomal membrane"/>
    <property type="evidence" value="ECO:0007669"/>
    <property type="project" value="TreeGrafter"/>
</dbReference>
<keyword evidence="5 6" id="KW-0012">Acyltransferase</keyword>
<dbReference type="SUPFAM" id="SSF69593">
    <property type="entry name" value="Glycerol-3-phosphate (1)-acyltransferase"/>
    <property type="match status" value="1"/>
</dbReference>
<dbReference type="InterPro" id="IPR022284">
    <property type="entry name" value="GPAT/DHAPAT"/>
</dbReference>
<dbReference type="GO" id="GO:0004366">
    <property type="term" value="F:glycerol-3-phosphate O-acyltransferase activity"/>
    <property type="evidence" value="ECO:0007669"/>
    <property type="project" value="TreeGrafter"/>
</dbReference>
<organism evidence="8 9">
    <name type="scientific">Nephila pilipes</name>
    <name type="common">Giant wood spider</name>
    <name type="synonym">Nephila maculata</name>
    <dbReference type="NCBI Taxonomy" id="299642"/>
    <lineage>
        <taxon>Eukaryota</taxon>
        <taxon>Metazoa</taxon>
        <taxon>Ecdysozoa</taxon>
        <taxon>Arthropoda</taxon>
        <taxon>Chelicerata</taxon>
        <taxon>Arachnida</taxon>
        <taxon>Araneae</taxon>
        <taxon>Araneomorphae</taxon>
        <taxon>Entelegynae</taxon>
        <taxon>Araneoidea</taxon>
        <taxon>Nephilidae</taxon>
        <taxon>Nephila</taxon>
    </lineage>
</organism>
<evidence type="ECO:0000256" key="6">
    <source>
        <dbReference type="PIRNR" id="PIRNR000437"/>
    </source>
</evidence>
<evidence type="ECO:0000256" key="4">
    <source>
        <dbReference type="ARBA" id="ARBA00023136"/>
    </source>
</evidence>
<keyword evidence="3 6" id="KW-0808">Transferase</keyword>
<dbReference type="PANTHER" id="PTHR12563">
    <property type="entry name" value="GLYCEROL-3-PHOSPHATE ACYLTRANSFERASE"/>
    <property type="match status" value="1"/>
</dbReference>
<evidence type="ECO:0000256" key="3">
    <source>
        <dbReference type="ARBA" id="ARBA00022679"/>
    </source>
</evidence>
<dbReference type="SMART" id="SM00563">
    <property type="entry name" value="PlsC"/>
    <property type="match status" value="1"/>
</dbReference>
<sequence>MCSPVDDNFIDILNDRRQTSDIGWALKSWNVPPCRYSLKRTPEQIKKHVLSSNKIKAIIKQISEENGCTEEETEEEAKNIMDEMAHNFQFRVIRFFGYVLSKFMKSVYGRILVNKKGVEKIGSISSQYPVLFLPTHRSYSDFLLVSYIGSITSKYPVLFLPTHRSYSDFLLVSYVCYYFNLPVPVIAAGLDFLGLKFLSFLLRGAGAFFIRRSFIGDRLYKELFSEYVQSHIEGCEFPMEFFIEGTRSRSAKSLVPKLGMLQIILDMFFTSKVPDIIVVPISISYDRTLEEMLYAYELLGVPKPKESTRGLIKARKVMSDFYGNVYVRFGEQISLKEYFRNYDRSVHNLHPRNLIITLKKEQELCRDLANHIIRMHQCNLLLSPFPIICLVIGQPAVIRTEGVHIDILVDHVYWLEELIRKTGATICISGATFTESLIEIVQCHANIVQIDDNLHVSFKDVLVQSSDSHVPRLNDSTVKHAIPAMLSYHYGNQVLQLLVHVSMISLAMTCSGNDVCVQEDVFHRYKALRKLLRREFVFERDTDEKDFMHALRSLKDDNIISVESPNLIPLSSAIDKLEFLSSLLLTFLESYYMICQYLSQSNEEIHPTYKKLSLLCQSYIETALLEDTFSDYRCLSLDIVNNCLILLVNQGALSTITKNGHPALLPNHPIITTVLLDLEIFLPAFIRNNLNSRESLPAAKL</sequence>
<dbReference type="InterPro" id="IPR045520">
    <property type="entry name" value="GPAT/DHAPAT_C"/>
</dbReference>
<evidence type="ECO:0000256" key="5">
    <source>
        <dbReference type="ARBA" id="ARBA00023315"/>
    </source>
</evidence>
<dbReference type="PANTHER" id="PTHR12563:SF17">
    <property type="entry name" value="DIHYDROXYACETONE PHOSPHATE ACYLTRANSFERASE"/>
    <property type="match status" value="1"/>
</dbReference>
<protein>
    <submittedName>
        <fullName evidence="8">Dihydroxyacetone phosphate acyltransferase</fullName>
    </submittedName>
</protein>
<dbReference type="AlphaFoldDB" id="A0A8X6N8Y3"/>
<dbReference type="GO" id="GO:0008654">
    <property type="term" value="P:phospholipid biosynthetic process"/>
    <property type="evidence" value="ECO:0007669"/>
    <property type="project" value="TreeGrafter"/>
</dbReference>
<name>A0A8X6N8Y3_NEPPI</name>
<keyword evidence="9" id="KW-1185">Reference proteome</keyword>
<dbReference type="Pfam" id="PF19277">
    <property type="entry name" value="GPAT_C"/>
    <property type="match status" value="1"/>
</dbReference>
<dbReference type="PIRSF" id="PIRSF000437">
    <property type="entry name" value="GPAT_DHAPAT"/>
    <property type="match status" value="1"/>
</dbReference>
<dbReference type="CDD" id="cd07993">
    <property type="entry name" value="LPLAT_DHAPAT-like"/>
    <property type="match status" value="1"/>
</dbReference>
<evidence type="ECO:0000256" key="2">
    <source>
        <dbReference type="ARBA" id="ARBA00007937"/>
    </source>
</evidence>
<dbReference type="InterPro" id="IPR041728">
    <property type="entry name" value="GPAT/DHAPAT_LPLAT"/>
</dbReference>
<comment type="subcellular location">
    <subcellularLocation>
        <location evidence="1">Endomembrane system</location>
        <topology evidence="1">Peripheral membrane protein</topology>
    </subcellularLocation>
</comment>
<dbReference type="GO" id="GO:0031966">
    <property type="term" value="C:mitochondrial membrane"/>
    <property type="evidence" value="ECO:0007669"/>
    <property type="project" value="TreeGrafter"/>
</dbReference>
<evidence type="ECO:0000313" key="8">
    <source>
        <dbReference type="EMBL" id="GFT01624.1"/>
    </source>
</evidence>
<accession>A0A8X6N8Y3</accession>
<dbReference type="EMBL" id="BMAW01055584">
    <property type="protein sequence ID" value="GFT01624.1"/>
    <property type="molecule type" value="Genomic_DNA"/>
</dbReference>
<keyword evidence="4" id="KW-0472">Membrane</keyword>
<feature type="domain" description="Phospholipid/glycerol acyltransferase" evidence="7">
    <location>
        <begin position="157"/>
        <end position="286"/>
    </location>
</feature>
<proteinExistence type="inferred from homology"/>
<dbReference type="GO" id="GO:0006631">
    <property type="term" value="P:fatty acid metabolic process"/>
    <property type="evidence" value="ECO:0007669"/>
    <property type="project" value="TreeGrafter"/>
</dbReference>
<dbReference type="Pfam" id="PF01553">
    <property type="entry name" value="Acyltransferase"/>
    <property type="match status" value="1"/>
</dbReference>
<gene>
    <name evidence="8" type="primary">GNPAT</name>
    <name evidence="8" type="ORF">NPIL_371792</name>
</gene>
<dbReference type="GO" id="GO:0016287">
    <property type="term" value="F:glycerone-phosphate O-acyltransferase activity"/>
    <property type="evidence" value="ECO:0007669"/>
    <property type="project" value="TreeGrafter"/>
</dbReference>